<protein>
    <submittedName>
        <fullName evidence="2">Uncharacterized protein</fullName>
    </submittedName>
</protein>
<accession>A0A1H9SJD6</accession>
<dbReference type="AlphaFoldDB" id="A0A1H9SJD6"/>
<feature type="transmembrane region" description="Helical" evidence="1">
    <location>
        <begin position="89"/>
        <end position="106"/>
    </location>
</feature>
<evidence type="ECO:0000313" key="2">
    <source>
        <dbReference type="EMBL" id="SER85074.1"/>
    </source>
</evidence>
<proteinExistence type="predicted"/>
<evidence type="ECO:0000313" key="3">
    <source>
        <dbReference type="Proteomes" id="UP000199051"/>
    </source>
</evidence>
<keyword evidence="1" id="KW-1133">Transmembrane helix</keyword>
<keyword evidence="3" id="KW-1185">Reference proteome</keyword>
<evidence type="ECO:0000256" key="1">
    <source>
        <dbReference type="SAM" id="Phobius"/>
    </source>
</evidence>
<keyword evidence="1" id="KW-0472">Membrane</keyword>
<gene>
    <name evidence="2" type="ORF">SAMN04487818_105491</name>
</gene>
<dbReference type="RefSeq" id="WP_092778213.1">
    <property type="nucleotide sequence ID" value="NZ_FOGI01000005.1"/>
</dbReference>
<feature type="transmembrane region" description="Helical" evidence="1">
    <location>
        <begin position="64"/>
        <end position="83"/>
    </location>
</feature>
<keyword evidence="1" id="KW-0812">Transmembrane</keyword>
<reference evidence="3" key="1">
    <citation type="submission" date="2016-10" db="EMBL/GenBank/DDBJ databases">
        <authorList>
            <person name="Varghese N."/>
            <person name="Submissions S."/>
        </authorList>
    </citation>
    <scope>NUCLEOTIDE SEQUENCE [LARGE SCALE GENOMIC DNA]</scope>
    <source>
        <strain evidence="3">DSM 44260</strain>
    </source>
</reference>
<sequence length="115" mass="12696">MVTVQVVARDSPSEPCPHDTTRHLVASLRGRAYPITCPADPEDRAFLRRMAEATEQRRAERADFAITVATMCAVLAVILLLYWAVAPEVLPSIGVVVAVAFTAAFTDQFRKRRTP</sequence>
<dbReference type="EMBL" id="FOGI01000005">
    <property type="protein sequence ID" value="SER85074.1"/>
    <property type="molecule type" value="Genomic_DNA"/>
</dbReference>
<organism evidence="2 3">
    <name type="scientific">Actinokineospora terrae</name>
    <dbReference type="NCBI Taxonomy" id="155974"/>
    <lineage>
        <taxon>Bacteria</taxon>
        <taxon>Bacillati</taxon>
        <taxon>Actinomycetota</taxon>
        <taxon>Actinomycetes</taxon>
        <taxon>Pseudonocardiales</taxon>
        <taxon>Pseudonocardiaceae</taxon>
        <taxon>Actinokineospora</taxon>
    </lineage>
</organism>
<name>A0A1H9SJD6_9PSEU</name>
<dbReference type="Proteomes" id="UP000199051">
    <property type="component" value="Unassembled WGS sequence"/>
</dbReference>